<feature type="transmembrane region" description="Helical" evidence="9">
    <location>
        <begin position="323"/>
        <end position="340"/>
    </location>
</feature>
<keyword evidence="4 9" id="KW-0812">Transmembrane</keyword>
<comment type="subcellular location">
    <subcellularLocation>
        <location evidence="1">Cell membrane</location>
        <topology evidence="1">Multi-pass membrane protein</topology>
    </subcellularLocation>
</comment>
<protein>
    <recommendedName>
        <fullName evidence="12">DUF2029 domain-containing protein</fullName>
    </recommendedName>
</protein>
<evidence type="ECO:0008006" key="12">
    <source>
        <dbReference type="Google" id="ProtNLM"/>
    </source>
</evidence>
<evidence type="ECO:0000256" key="2">
    <source>
        <dbReference type="ARBA" id="ARBA00022475"/>
    </source>
</evidence>
<gene>
    <name evidence="10" type="ORF">CJ203_04190</name>
</gene>
<reference evidence="10 11" key="1">
    <citation type="submission" date="2017-09" db="EMBL/GenBank/DDBJ databases">
        <title>Bacterial strain isolated from the female urinary microbiota.</title>
        <authorList>
            <person name="Thomas-White K."/>
            <person name="Kumar N."/>
            <person name="Forster S."/>
            <person name="Putonti C."/>
            <person name="Lawley T."/>
            <person name="Wolfe A.J."/>
        </authorList>
    </citation>
    <scope>NUCLEOTIDE SEQUENCE [LARGE SCALE GENOMIC DNA]</scope>
    <source>
        <strain evidence="10 11">UMB0792</strain>
    </source>
</reference>
<evidence type="ECO:0000256" key="5">
    <source>
        <dbReference type="ARBA" id="ARBA00022989"/>
    </source>
</evidence>
<comment type="caution">
    <text evidence="10">The sequence shown here is derived from an EMBL/GenBank/DDBJ whole genome shotgun (WGS) entry which is preliminary data.</text>
</comment>
<keyword evidence="6 9" id="KW-0472">Membrane</keyword>
<dbReference type="AlphaFoldDB" id="A0A2N6T6A6"/>
<evidence type="ECO:0000313" key="10">
    <source>
        <dbReference type="EMBL" id="PMC64856.1"/>
    </source>
</evidence>
<keyword evidence="5 9" id="KW-1133">Transmembrane helix</keyword>
<evidence type="ECO:0000256" key="1">
    <source>
        <dbReference type="ARBA" id="ARBA00004651"/>
    </source>
</evidence>
<dbReference type="PROSITE" id="PS51257">
    <property type="entry name" value="PROKAR_LIPOPROTEIN"/>
    <property type="match status" value="1"/>
</dbReference>
<feature type="transmembrane region" description="Helical" evidence="9">
    <location>
        <begin position="272"/>
        <end position="293"/>
    </location>
</feature>
<evidence type="ECO:0000256" key="8">
    <source>
        <dbReference type="SAM" id="MobiDB-lite"/>
    </source>
</evidence>
<sequence length="439" mass="47234">MFSTVRTGEKRSVKQIAGQATVACVLLVACGVIVYRYWANFAEYNSVFKTDIPLDLWIYLRGGERVITGEALYSGNIIFDLPFTYPPFSGLLFSWLGVLDDIVVTVLWHTMSIVCTLVVLWLCFARLGVKMTPAFAIILPALAAFFLLGTEPMHATLFWGQVNILLMLLVCLDFLPSRYRLPGVGVGLAAGIKLTPAFFGLLFLVQRRWAAAFGSFVTFLVTVAVGFVAVPDAKAFWTDAMFSSDRVGDHSNPGAQSIKSVLVRDFGIESGAVWLALALVTVALVVWAAWLAVQRDNVPIAVGLVGLGACLVSPFSWYHHWVWILPLGVAILVGVNQAAARVMPAQLAGLVSCLVLFLVMVPFAATNIEPIVGKPRAALYVYAGLALIIGYILYAKVFAHLAAKGAATSDAKSDADSDATGDAKSSSQSAEPVPGEPLR</sequence>
<feature type="transmembrane region" description="Helical" evidence="9">
    <location>
        <begin position="377"/>
        <end position="394"/>
    </location>
</feature>
<dbReference type="GO" id="GO:0016758">
    <property type="term" value="F:hexosyltransferase activity"/>
    <property type="evidence" value="ECO:0007669"/>
    <property type="project" value="InterPro"/>
</dbReference>
<name>A0A2N6T6A6_9CORY</name>
<evidence type="ECO:0000256" key="4">
    <source>
        <dbReference type="ARBA" id="ARBA00022692"/>
    </source>
</evidence>
<comment type="similarity">
    <text evidence="7">Belongs to the glycosyltransferase 87 family.</text>
</comment>
<feature type="transmembrane region" description="Helical" evidence="9">
    <location>
        <begin position="20"/>
        <end position="38"/>
    </location>
</feature>
<evidence type="ECO:0000256" key="9">
    <source>
        <dbReference type="SAM" id="Phobius"/>
    </source>
</evidence>
<accession>A0A2N6T6A6</accession>
<keyword evidence="3" id="KW-0808">Transferase</keyword>
<feature type="transmembrane region" description="Helical" evidence="9">
    <location>
        <begin position="102"/>
        <end position="124"/>
    </location>
</feature>
<feature type="transmembrane region" description="Helical" evidence="9">
    <location>
        <begin position="347"/>
        <end position="365"/>
    </location>
</feature>
<dbReference type="InterPro" id="IPR018584">
    <property type="entry name" value="GT87"/>
</dbReference>
<organism evidence="10 11">
    <name type="scientific">Corynebacterium tuscaniense</name>
    <dbReference type="NCBI Taxonomy" id="302449"/>
    <lineage>
        <taxon>Bacteria</taxon>
        <taxon>Bacillati</taxon>
        <taxon>Actinomycetota</taxon>
        <taxon>Actinomycetes</taxon>
        <taxon>Mycobacteriales</taxon>
        <taxon>Corynebacteriaceae</taxon>
        <taxon>Corynebacterium</taxon>
    </lineage>
</organism>
<evidence type="ECO:0000256" key="3">
    <source>
        <dbReference type="ARBA" id="ARBA00022679"/>
    </source>
</evidence>
<feature type="compositionally biased region" description="Low complexity" evidence="8">
    <location>
        <begin position="418"/>
        <end position="427"/>
    </location>
</feature>
<evidence type="ECO:0000256" key="6">
    <source>
        <dbReference type="ARBA" id="ARBA00023136"/>
    </source>
</evidence>
<feature type="region of interest" description="Disordered" evidence="8">
    <location>
        <begin position="408"/>
        <end position="439"/>
    </location>
</feature>
<dbReference type="Proteomes" id="UP000235836">
    <property type="component" value="Unassembled WGS sequence"/>
</dbReference>
<dbReference type="GO" id="GO:0005886">
    <property type="term" value="C:plasma membrane"/>
    <property type="evidence" value="ECO:0007669"/>
    <property type="project" value="UniProtKB-SubCell"/>
</dbReference>
<dbReference type="EMBL" id="PNHG01000004">
    <property type="protein sequence ID" value="PMC64856.1"/>
    <property type="molecule type" value="Genomic_DNA"/>
</dbReference>
<proteinExistence type="inferred from homology"/>
<dbReference type="Pfam" id="PF09594">
    <property type="entry name" value="GT87"/>
    <property type="match status" value="1"/>
</dbReference>
<evidence type="ECO:0000256" key="7">
    <source>
        <dbReference type="ARBA" id="ARBA00024033"/>
    </source>
</evidence>
<feature type="transmembrane region" description="Helical" evidence="9">
    <location>
        <begin position="300"/>
        <end position="317"/>
    </location>
</feature>
<evidence type="ECO:0000313" key="11">
    <source>
        <dbReference type="Proteomes" id="UP000235836"/>
    </source>
</evidence>
<feature type="transmembrane region" description="Helical" evidence="9">
    <location>
        <begin position="209"/>
        <end position="230"/>
    </location>
</feature>
<feature type="transmembrane region" description="Helical" evidence="9">
    <location>
        <begin position="131"/>
        <end position="150"/>
    </location>
</feature>
<keyword evidence="11" id="KW-1185">Reference proteome</keyword>
<keyword evidence="2" id="KW-1003">Cell membrane</keyword>